<evidence type="ECO:0000256" key="1">
    <source>
        <dbReference type="SAM" id="MobiDB-lite"/>
    </source>
</evidence>
<dbReference type="Proteomes" id="UP001280121">
    <property type="component" value="Unassembled WGS sequence"/>
</dbReference>
<gene>
    <name evidence="2" type="ORF">Ddye_028311</name>
</gene>
<evidence type="ECO:0000313" key="3">
    <source>
        <dbReference type="Proteomes" id="UP001280121"/>
    </source>
</evidence>
<reference evidence="2" key="1">
    <citation type="journal article" date="2023" name="Plant J.">
        <title>Genome sequences and population genomics provide insights into the demographic history, inbreeding, and mutation load of two 'living fossil' tree species of Dipteronia.</title>
        <authorList>
            <person name="Feng Y."/>
            <person name="Comes H.P."/>
            <person name="Chen J."/>
            <person name="Zhu S."/>
            <person name="Lu R."/>
            <person name="Zhang X."/>
            <person name="Li P."/>
            <person name="Qiu J."/>
            <person name="Olsen K.M."/>
            <person name="Qiu Y."/>
        </authorList>
    </citation>
    <scope>NUCLEOTIDE SEQUENCE</scope>
    <source>
        <strain evidence="2">KIB01</strain>
    </source>
</reference>
<feature type="region of interest" description="Disordered" evidence="1">
    <location>
        <begin position="1"/>
        <end position="41"/>
    </location>
</feature>
<keyword evidence="3" id="KW-1185">Reference proteome</keyword>
<organism evidence="2 3">
    <name type="scientific">Dipteronia dyeriana</name>
    <dbReference type="NCBI Taxonomy" id="168575"/>
    <lineage>
        <taxon>Eukaryota</taxon>
        <taxon>Viridiplantae</taxon>
        <taxon>Streptophyta</taxon>
        <taxon>Embryophyta</taxon>
        <taxon>Tracheophyta</taxon>
        <taxon>Spermatophyta</taxon>
        <taxon>Magnoliopsida</taxon>
        <taxon>eudicotyledons</taxon>
        <taxon>Gunneridae</taxon>
        <taxon>Pentapetalae</taxon>
        <taxon>rosids</taxon>
        <taxon>malvids</taxon>
        <taxon>Sapindales</taxon>
        <taxon>Sapindaceae</taxon>
        <taxon>Hippocastanoideae</taxon>
        <taxon>Acereae</taxon>
        <taxon>Dipteronia</taxon>
    </lineage>
</organism>
<protein>
    <submittedName>
        <fullName evidence="2">Uncharacterized protein</fullName>
    </submittedName>
</protein>
<accession>A0AAD9WRA4</accession>
<dbReference type="AlphaFoldDB" id="A0AAD9WRA4"/>
<proteinExistence type="predicted"/>
<feature type="compositionally biased region" description="Acidic residues" evidence="1">
    <location>
        <begin position="28"/>
        <end position="37"/>
    </location>
</feature>
<dbReference type="EMBL" id="JANJYI010000008">
    <property type="protein sequence ID" value="KAK2640516.1"/>
    <property type="molecule type" value="Genomic_DNA"/>
</dbReference>
<evidence type="ECO:0000313" key="2">
    <source>
        <dbReference type="EMBL" id="KAK2640516.1"/>
    </source>
</evidence>
<feature type="compositionally biased region" description="Basic and acidic residues" evidence="1">
    <location>
        <begin position="8"/>
        <end position="27"/>
    </location>
</feature>
<name>A0AAD9WRA4_9ROSI</name>
<sequence>MPNRRRRETGADIEKTTKEKPPVKEEPLVEEEPEVEETDFHSVQANTHISRETSAVIFRFAEDLYIQILEKKNEKNNNLSHQQFTRSEWVGISGTEIKPIQAG</sequence>
<comment type="caution">
    <text evidence="2">The sequence shown here is derived from an EMBL/GenBank/DDBJ whole genome shotgun (WGS) entry which is preliminary data.</text>
</comment>